<organism evidence="3 4">
    <name type="scientific">Immundisolibacter cernigliae</name>
    <dbReference type="NCBI Taxonomy" id="1810504"/>
    <lineage>
        <taxon>Bacteria</taxon>
        <taxon>Pseudomonadati</taxon>
        <taxon>Pseudomonadota</taxon>
        <taxon>Gammaproteobacteria</taxon>
        <taxon>Immundisolibacterales</taxon>
        <taxon>Immundisolibacteraceae</taxon>
        <taxon>Immundisolibacter</taxon>
    </lineage>
</organism>
<gene>
    <name evidence="3" type="ORF">PG2T_01675</name>
</gene>
<evidence type="ECO:0000313" key="3">
    <source>
        <dbReference type="EMBL" id="ANX03026.1"/>
    </source>
</evidence>
<proteinExistence type="predicted"/>
<dbReference type="STRING" id="1810504.PG2T_01675"/>
<dbReference type="AlphaFoldDB" id="A0A1B1YQH6"/>
<evidence type="ECO:0008006" key="5">
    <source>
        <dbReference type="Google" id="ProtNLM"/>
    </source>
</evidence>
<keyword evidence="2" id="KW-1133">Transmembrane helix</keyword>
<keyword evidence="2" id="KW-0472">Membrane</keyword>
<evidence type="ECO:0000256" key="2">
    <source>
        <dbReference type="SAM" id="Phobius"/>
    </source>
</evidence>
<feature type="transmembrane region" description="Helical" evidence="2">
    <location>
        <begin position="12"/>
        <end position="32"/>
    </location>
</feature>
<keyword evidence="4" id="KW-1185">Reference proteome</keyword>
<dbReference type="EMBL" id="CP014671">
    <property type="protein sequence ID" value="ANX03026.1"/>
    <property type="molecule type" value="Genomic_DNA"/>
</dbReference>
<reference evidence="4" key="1">
    <citation type="submission" date="2016-03" db="EMBL/GenBank/DDBJ databases">
        <title>Complete genome sequence of Solimmundus cernigliae, representing a novel lineage of polycyclic aromatic hydrocarbon degraders within the Gammaproteobacteria.</title>
        <authorList>
            <person name="Singleton D.R."/>
            <person name="Dickey A.N."/>
            <person name="Scholl E.H."/>
            <person name="Wright F.A."/>
            <person name="Aitken M.D."/>
        </authorList>
    </citation>
    <scope>NUCLEOTIDE SEQUENCE [LARGE SCALE GENOMIC DNA]</scope>
    <source>
        <strain evidence="4">TR3.2</strain>
    </source>
</reference>
<sequence length="705" mass="76355">MYVNTHRLQRGLSLVEVFVALLVLSVGLIALAKLQVDLVRGSSDARARTIALSLAEEKIEDLRTFVKTDSVVAWTAAAAQSPTFEPAWSHIDTSKGGRLAPQTARQVAGVNFQIDWTVSDLDFTASIPPPLITSRTKNVTVTVSWVNESGDTQEVEVLSNIVEIPPGNVALASEPLDERPDGPQIAYTPGVAPEIISVPIDTGTGKRETTKPLPTVIGNSGSNLVRFDVVNYHQDGSRFVVDKREEFVTVNCTCAFAADGLARTPARTVFQNGTIRDVPGKVVTKTRGVDTQTGVNAQPLCQICCRDHHDFSDGEGDHFFNPSDDPSDPSDTPPHVHYRMSVSNTTPVSPTSIGAVYDEACRLKRVNGVFQVFKDWKLDTLTVLPGDFLTNLETQEDYVNYVKDYVEYRVMGGSEPAKPPGRDTSVRSGANKQLFARALYVEVPDGLASYINEDPSRQFEDFLDRVPFYDLNLTKLADWSSRNRPVVRVTSTAVRTEAINQDAYSRGRAEGVPYDTRTTPVSGSTVPVDVRLIASLRMSNTGVTSTPPISPNEDEGHFRDTPPLVFPTGGAPANRQLYYATTVDPASEPTPPLEHRDDSVFVTYLPPGSPGISGDIFPSSNVTAGSPQLLITSVRFAGTSNGACTLNVVGASVDYTCIVPSGWSGRIEFSPSTLTYCGIADCSLSLQPYSSITASLLGQTVWVEE</sequence>
<evidence type="ECO:0000313" key="4">
    <source>
        <dbReference type="Proteomes" id="UP000092952"/>
    </source>
</evidence>
<accession>A0A1B1YQH6</accession>
<protein>
    <recommendedName>
        <fullName evidence="5">Type IV pilus modification protein PilV</fullName>
    </recommendedName>
</protein>
<dbReference type="InterPro" id="IPR012902">
    <property type="entry name" value="N_methyl_site"/>
</dbReference>
<dbReference type="OrthoDB" id="6019428at2"/>
<feature type="region of interest" description="Disordered" evidence="1">
    <location>
        <begin position="315"/>
        <end position="335"/>
    </location>
</feature>
<keyword evidence="2" id="KW-0812">Transmembrane</keyword>
<dbReference type="InParanoid" id="A0A1B1YQH6"/>
<dbReference type="PROSITE" id="PS00409">
    <property type="entry name" value="PROKAR_NTER_METHYL"/>
    <property type="match status" value="1"/>
</dbReference>
<evidence type="ECO:0000256" key="1">
    <source>
        <dbReference type="SAM" id="MobiDB-lite"/>
    </source>
</evidence>
<dbReference type="RefSeq" id="WP_068802537.1">
    <property type="nucleotide sequence ID" value="NZ_CP014671.1"/>
</dbReference>
<name>A0A1B1YQH6_9GAMM</name>
<dbReference type="Proteomes" id="UP000092952">
    <property type="component" value="Chromosome"/>
</dbReference>
<dbReference type="KEGG" id="gbi:PG2T_01675"/>